<gene>
    <name evidence="1" type="ORF">ACETIH_15760</name>
</gene>
<dbReference type="Gene3D" id="3.30.70.1320">
    <property type="entry name" value="Multidrug efflux transporter AcrB pore domain like"/>
    <property type="match status" value="1"/>
</dbReference>
<protein>
    <submittedName>
        <fullName evidence="1">Efflux RND transporter permease subunit</fullName>
    </submittedName>
</protein>
<name>A0ABV6YA57_9HYPH</name>
<dbReference type="SUPFAM" id="SSF82693">
    <property type="entry name" value="Multidrug efflux transporter AcrB pore domain, PN1, PN2, PC1 and PC2 subdomains"/>
    <property type="match status" value="1"/>
</dbReference>
<proteinExistence type="predicted"/>
<dbReference type="PANTHER" id="PTHR32063">
    <property type="match status" value="1"/>
</dbReference>
<organism evidence="1 2">
    <name type="scientific">Microvirga arabica</name>
    <dbReference type="NCBI Taxonomy" id="1128671"/>
    <lineage>
        <taxon>Bacteria</taxon>
        <taxon>Pseudomonadati</taxon>
        <taxon>Pseudomonadota</taxon>
        <taxon>Alphaproteobacteria</taxon>
        <taxon>Hyphomicrobiales</taxon>
        <taxon>Methylobacteriaceae</taxon>
        <taxon>Microvirga</taxon>
    </lineage>
</organism>
<keyword evidence="2" id="KW-1185">Reference proteome</keyword>
<dbReference type="PANTHER" id="PTHR32063:SF21">
    <property type="entry name" value="MULTIDRUG RESISTANCE PROTEIN MDTB"/>
    <property type="match status" value="1"/>
</dbReference>
<sequence length="173" mass="18500">MTAALTLAGLAAYRHLPVAALPRIDIPTISVSTSLPGASPETMTNTVSTPLIKEFSTIPSVREISTTNVQGASSITLEFALERDIDLAAADVQAAIARAQPQLPAEMRGSPVYRKLNPSDAPVVLIVLRSDTYPPPATRRARSHRDLPTLVCNRRCRSGHDLRQPEVCGANPA</sequence>
<dbReference type="EMBL" id="JBHOMY010000043">
    <property type="protein sequence ID" value="MFC1458134.1"/>
    <property type="molecule type" value="Genomic_DNA"/>
</dbReference>
<dbReference type="Gene3D" id="3.30.70.1430">
    <property type="entry name" value="Multidrug efflux transporter AcrB pore domain"/>
    <property type="match status" value="1"/>
</dbReference>
<comment type="caution">
    <text evidence="1">The sequence shown here is derived from an EMBL/GenBank/DDBJ whole genome shotgun (WGS) entry which is preliminary data.</text>
</comment>
<dbReference type="Proteomes" id="UP001593940">
    <property type="component" value="Unassembled WGS sequence"/>
</dbReference>
<dbReference type="InterPro" id="IPR001036">
    <property type="entry name" value="Acrflvin-R"/>
</dbReference>
<accession>A0ABV6YA57</accession>
<dbReference type="Pfam" id="PF00873">
    <property type="entry name" value="ACR_tran"/>
    <property type="match status" value="1"/>
</dbReference>
<dbReference type="Gene3D" id="1.20.1640.10">
    <property type="entry name" value="Multidrug efflux transporter AcrB transmembrane domain"/>
    <property type="match status" value="1"/>
</dbReference>
<evidence type="ECO:0000313" key="2">
    <source>
        <dbReference type="Proteomes" id="UP001593940"/>
    </source>
</evidence>
<dbReference type="RefSeq" id="WP_377030196.1">
    <property type="nucleotide sequence ID" value="NZ_JBHOMY010000043.1"/>
</dbReference>
<evidence type="ECO:0000313" key="1">
    <source>
        <dbReference type="EMBL" id="MFC1458134.1"/>
    </source>
</evidence>
<reference evidence="1 2" key="1">
    <citation type="submission" date="2024-09" db="EMBL/GenBank/DDBJ databases">
        <title>Nodulacao em especies de Leguminosae Basais da Amazonia e Caracterizacao dos Rizobios e Bacterias Associadas aos Nodulos.</title>
        <authorList>
            <person name="Jambeiro I.C.A."/>
            <person name="Lopes I.S."/>
            <person name="Aguiar E.R.G.R."/>
            <person name="Santos A.F.J."/>
            <person name="Dos Santos J.M.F."/>
            <person name="Gross E."/>
        </authorList>
    </citation>
    <scope>NUCLEOTIDE SEQUENCE [LARGE SCALE GENOMIC DNA]</scope>
    <source>
        <strain evidence="1 2">BRUESC1165</strain>
    </source>
</reference>